<keyword evidence="1" id="KW-0812">Transmembrane</keyword>
<dbReference type="Proteomes" id="UP000196151">
    <property type="component" value="Chromosome"/>
</dbReference>
<sequence length="82" mass="9485">MADVATFSLLIPFIVTIISAYLIAWFYRNDYDPKKMLIAYLVYLFPLVILGYFLQLGLILSLAIYVFGGIITIFRNSTYFNQ</sequence>
<name>A0A200J173_9ENTE</name>
<reference evidence="3" key="2">
    <citation type="submission" date="2017-05" db="EMBL/GenBank/DDBJ databases">
        <authorList>
            <consortium name="The Broad Institute Genomics Platform"/>
            <consortium name="The Broad Institute Genomic Center for Infectious Diseases"/>
            <person name="Earl A."/>
            <person name="Manson A."/>
            <person name="Schwartman J."/>
            <person name="Gilmore M."/>
            <person name="Abouelleil A."/>
            <person name="Cao P."/>
            <person name="Chapman S."/>
            <person name="Cusick C."/>
            <person name="Shea T."/>
            <person name="Young S."/>
            <person name="Neafsey D."/>
            <person name="Nusbaum C."/>
            <person name="Birren B."/>
        </authorList>
    </citation>
    <scope>NUCLEOTIDE SEQUENCE</scope>
    <source>
        <strain evidence="3">9D6_DIV0238</strain>
    </source>
</reference>
<evidence type="ECO:0000256" key="1">
    <source>
        <dbReference type="SAM" id="Phobius"/>
    </source>
</evidence>
<dbReference type="EMBL" id="NIBQ01000003">
    <property type="protein sequence ID" value="OUZ30599.1"/>
    <property type="molecule type" value="Genomic_DNA"/>
</dbReference>
<feature type="transmembrane region" description="Helical" evidence="1">
    <location>
        <begin position="39"/>
        <end position="67"/>
    </location>
</feature>
<keyword evidence="4" id="KW-1185">Reference proteome</keyword>
<organism evidence="2">
    <name type="scientific">Candidatus Enterococcus dunnyi</name>
    <dbReference type="NCBI Taxonomy" id="1834192"/>
    <lineage>
        <taxon>Bacteria</taxon>
        <taxon>Bacillati</taxon>
        <taxon>Bacillota</taxon>
        <taxon>Bacilli</taxon>
        <taxon>Lactobacillales</taxon>
        <taxon>Enterococcaceae</taxon>
        <taxon>Enterococcus</taxon>
    </lineage>
</organism>
<evidence type="ECO:0000313" key="4">
    <source>
        <dbReference type="Proteomes" id="UP000196151"/>
    </source>
</evidence>
<protein>
    <submittedName>
        <fullName evidence="2">Uncharacterized protein</fullName>
    </submittedName>
</protein>
<dbReference type="AlphaFoldDB" id="A0A200J173"/>
<keyword evidence="1" id="KW-1133">Transmembrane helix</keyword>
<evidence type="ECO:0000313" key="3">
    <source>
        <dbReference type="EMBL" id="WYJ94685.1"/>
    </source>
</evidence>
<dbReference type="OrthoDB" id="2242814at2"/>
<feature type="transmembrane region" description="Helical" evidence="1">
    <location>
        <begin position="6"/>
        <end position="27"/>
    </location>
</feature>
<gene>
    <name evidence="3" type="ORF">A5889_002198</name>
    <name evidence="2" type="ORF">A5889_002887</name>
</gene>
<reference evidence="3" key="3">
    <citation type="submission" date="2024-03" db="EMBL/GenBank/DDBJ databases">
        <title>The Genome Sequence of Enterococcus sp. DIV0238c.</title>
        <authorList>
            <consortium name="The Broad Institute Genomics Platform"/>
            <consortium name="The Broad Institute Microbial Omics Core"/>
            <consortium name="The Broad Institute Genomic Center for Infectious Diseases"/>
            <person name="Earl A."/>
            <person name="Manson A."/>
            <person name="Gilmore M."/>
            <person name="Schwartman J."/>
            <person name="Shea T."/>
            <person name="Abouelleil A."/>
            <person name="Cao P."/>
            <person name="Chapman S."/>
            <person name="Cusick C."/>
            <person name="Young S."/>
            <person name="Neafsey D."/>
            <person name="Nusbaum C."/>
            <person name="Birren B."/>
        </authorList>
    </citation>
    <scope>NUCLEOTIDE SEQUENCE</scope>
    <source>
        <strain evidence="3">9D6_DIV0238</strain>
    </source>
</reference>
<reference evidence="2" key="1">
    <citation type="submission" date="2017-05" db="EMBL/GenBank/DDBJ databases">
        <title>The Genome Sequence of Enterococcus sp. 9D6_DIV0238.</title>
        <authorList>
            <consortium name="The Broad Institute Genomics Platform"/>
            <consortium name="The Broad Institute Genomic Center for Infectious Diseases"/>
            <person name="Earl A."/>
            <person name="Manson A."/>
            <person name="Schwartman J."/>
            <person name="Gilmore M."/>
            <person name="Abouelleil A."/>
            <person name="Cao P."/>
            <person name="Chapman S."/>
            <person name="Cusick C."/>
            <person name="Shea T."/>
            <person name="Young S."/>
            <person name="Neafsey D."/>
            <person name="Nusbaum C."/>
            <person name="Birren B."/>
        </authorList>
    </citation>
    <scope>NUCLEOTIDE SEQUENCE [LARGE SCALE GENOMIC DNA]</scope>
    <source>
        <strain evidence="2">9D6_DIV0238</strain>
    </source>
</reference>
<dbReference type="RefSeq" id="WP_087641942.1">
    <property type="nucleotide sequence ID" value="NZ_CP147246.1"/>
</dbReference>
<evidence type="ECO:0000313" key="2">
    <source>
        <dbReference type="EMBL" id="OUZ30599.1"/>
    </source>
</evidence>
<proteinExistence type="predicted"/>
<accession>A0A200J173</accession>
<dbReference type="EMBL" id="CP147246">
    <property type="protein sequence ID" value="WYJ94685.1"/>
    <property type="molecule type" value="Genomic_DNA"/>
</dbReference>
<keyword evidence="1" id="KW-0472">Membrane</keyword>